<dbReference type="GeneID" id="108012809"/>
<name>A0ABM4TR80_DROSZ</name>
<organism evidence="1 2">
    <name type="scientific">Drosophila suzukii</name>
    <name type="common">Spotted-wing drosophila fruit fly</name>
    <dbReference type="NCBI Taxonomy" id="28584"/>
    <lineage>
        <taxon>Eukaryota</taxon>
        <taxon>Metazoa</taxon>
        <taxon>Ecdysozoa</taxon>
        <taxon>Arthropoda</taxon>
        <taxon>Hexapoda</taxon>
        <taxon>Insecta</taxon>
        <taxon>Pterygota</taxon>
        <taxon>Neoptera</taxon>
        <taxon>Endopterygota</taxon>
        <taxon>Diptera</taxon>
        <taxon>Brachycera</taxon>
        <taxon>Muscomorpha</taxon>
        <taxon>Ephydroidea</taxon>
        <taxon>Drosophilidae</taxon>
        <taxon>Drosophila</taxon>
        <taxon>Sophophora</taxon>
    </lineage>
</organism>
<gene>
    <name evidence="2" type="primary">LOC108012809</name>
</gene>
<dbReference type="RefSeq" id="XP_070852484.1">
    <property type="nucleotide sequence ID" value="XM_070996383.1"/>
</dbReference>
<evidence type="ECO:0000313" key="2">
    <source>
        <dbReference type="RefSeq" id="XP_070852484.1"/>
    </source>
</evidence>
<dbReference type="Proteomes" id="UP001652628">
    <property type="component" value="Chromosome 3"/>
</dbReference>
<evidence type="ECO:0000313" key="1">
    <source>
        <dbReference type="Proteomes" id="UP001652628"/>
    </source>
</evidence>
<reference evidence="2" key="1">
    <citation type="submission" date="2025-08" db="UniProtKB">
        <authorList>
            <consortium name="RefSeq"/>
        </authorList>
    </citation>
    <scope>IDENTIFICATION</scope>
</reference>
<accession>A0ABM4TR80</accession>
<sequence length="182" mass="20967">MAIWMDGRIGLESAWIERRVWGLIIIIQSEPPTPPPTHRNGNRKIIIITRTTNRDRGKTKQNQTEQNEFLEFLKSHKTTTSFDLIFEIQSTGIEHMYGYVKNTFQFTLSPADRVPLKKTPQTNHPKMRGCCGRELGHMYILDTELDRGSNSSSVISVPEEKALRQCPVAAHARVMILWPFYN</sequence>
<protein>
    <submittedName>
        <fullName evidence="2">LOW QUALITY PROTEIN: uncharacterized protein</fullName>
    </submittedName>
</protein>
<proteinExistence type="predicted"/>
<keyword evidence="1" id="KW-1185">Reference proteome</keyword>